<evidence type="ECO:0000313" key="2">
    <source>
        <dbReference type="EMBL" id="TVU70137.1"/>
    </source>
</evidence>
<keyword evidence="1" id="KW-0472">Membrane</keyword>
<dbReference type="RefSeq" id="WP_024952336.1">
    <property type="nucleotide sequence ID" value="NZ_CAWOWR010000116.1"/>
</dbReference>
<protein>
    <recommendedName>
        <fullName evidence="4">DUF2946 domain-containing protein</fullName>
    </recommendedName>
</protein>
<proteinExistence type="predicted"/>
<evidence type="ECO:0008006" key="4">
    <source>
        <dbReference type="Google" id="ProtNLM"/>
    </source>
</evidence>
<evidence type="ECO:0000256" key="1">
    <source>
        <dbReference type="SAM" id="Phobius"/>
    </source>
</evidence>
<keyword evidence="1" id="KW-0812">Transmembrane</keyword>
<evidence type="ECO:0000313" key="3">
    <source>
        <dbReference type="Proteomes" id="UP000319941"/>
    </source>
</evidence>
<name>A0A558HLX4_9GAMM</name>
<keyword evidence="3" id="KW-1185">Reference proteome</keyword>
<dbReference type="Proteomes" id="UP000319941">
    <property type="component" value="Unassembled WGS sequence"/>
</dbReference>
<dbReference type="STRING" id="553385.GCA_000591415_02327"/>
<reference evidence="2 3" key="1">
    <citation type="submission" date="2019-07" db="EMBL/GenBank/DDBJ databases">
        <title>Diversity of Bacteria from Kongsfjorden, Arctic.</title>
        <authorList>
            <person name="Yu Y."/>
        </authorList>
    </citation>
    <scope>NUCLEOTIDE SEQUENCE [LARGE SCALE GENOMIC DNA]</scope>
    <source>
        <strain evidence="2 3">SM1923</strain>
    </source>
</reference>
<sequence length="158" mass="16748">MMFSTSRQHASRRLHPSYHRALAGLTATNGHVVFVMLLALAAMLLMPLAAPRVVMVNDHAVFESAGTGRWVSVDSDWITRAARESGSQSRITHSSAASDCPLASIAAFTLALVAVALLLALAILGRDAAPRPCPVSRLGFSAYLRPPGRAPPSLSAMF</sequence>
<gene>
    <name evidence="2" type="ORF">FQP86_10080</name>
</gene>
<dbReference type="AlphaFoldDB" id="A0A558HLX4"/>
<feature type="transmembrane region" description="Helical" evidence="1">
    <location>
        <begin position="102"/>
        <end position="124"/>
    </location>
</feature>
<feature type="transmembrane region" description="Helical" evidence="1">
    <location>
        <begin position="21"/>
        <end position="46"/>
    </location>
</feature>
<dbReference type="OrthoDB" id="9954784at2"/>
<comment type="caution">
    <text evidence="2">The sequence shown here is derived from an EMBL/GenBank/DDBJ whole genome shotgun (WGS) entry which is preliminary data.</text>
</comment>
<organism evidence="2 3">
    <name type="scientific">Cobetia crustatorum</name>
    <dbReference type="NCBI Taxonomy" id="553385"/>
    <lineage>
        <taxon>Bacteria</taxon>
        <taxon>Pseudomonadati</taxon>
        <taxon>Pseudomonadota</taxon>
        <taxon>Gammaproteobacteria</taxon>
        <taxon>Oceanospirillales</taxon>
        <taxon>Halomonadaceae</taxon>
        <taxon>Cobetia</taxon>
    </lineage>
</organism>
<keyword evidence="1" id="KW-1133">Transmembrane helix</keyword>
<dbReference type="EMBL" id="VNFH01000006">
    <property type="protein sequence ID" value="TVU70137.1"/>
    <property type="molecule type" value="Genomic_DNA"/>
</dbReference>
<accession>A0A558HLX4</accession>